<keyword evidence="5" id="KW-0808">Transferase</keyword>
<evidence type="ECO:0000256" key="5">
    <source>
        <dbReference type="ARBA" id="ARBA00022679"/>
    </source>
</evidence>
<dbReference type="Gene3D" id="3.60.20.10">
    <property type="entry name" value="Glutamine Phosphoribosylpyrophosphate, subunit 1, domain 1"/>
    <property type="match status" value="1"/>
</dbReference>
<dbReference type="SUPFAM" id="SSF56235">
    <property type="entry name" value="N-terminal nucleophile aminohydrolases (Ntn hydrolases)"/>
    <property type="match status" value="1"/>
</dbReference>
<evidence type="ECO:0000256" key="1">
    <source>
        <dbReference type="ARBA" id="ARBA00001031"/>
    </source>
</evidence>
<keyword evidence="6" id="KW-0677">Repeat</keyword>
<dbReference type="EC" id="2.6.1.16" evidence="2"/>
<sequence>MCGIIGYFGSGKSISITLKNKKVNDATTLDVLCEGLRRLEYRGYDSAGIAVMNDHGIHVVKSEGKVKDLEAVIQQSNLNGKYTIGIAHTRWATHGEPNHTNAHPHLSIDGSIAVVHNGIIENYKTLKNSLQEQGYEFSSNTDSEVIPQLIHLFYKKTNDFELAVQKTVSKLEGAYAFLAIHKDHEKLIGAKQGSPLCFGISDNEYIFGSDESPFIDKTRRVIYLDDKDMLTVDKSGYRIKNFEGLNIQKEISEVPYNIEAIGKR</sequence>
<dbReference type="InterPro" id="IPR047084">
    <property type="entry name" value="GFAT_N"/>
</dbReference>
<feature type="domain" description="Glutamine amidotransferase type-2" evidence="8">
    <location>
        <begin position="2"/>
        <end position="235"/>
    </location>
</feature>
<evidence type="ECO:0000256" key="4">
    <source>
        <dbReference type="ARBA" id="ARBA00022576"/>
    </source>
</evidence>
<evidence type="ECO:0000256" key="3">
    <source>
        <dbReference type="ARBA" id="ARBA00016090"/>
    </source>
</evidence>
<dbReference type="AlphaFoldDB" id="X1N849"/>
<proteinExistence type="predicted"/>
<dbReference type="PROSITE" id="PS51278">
    <property type="entry name" value="GATASE_TYPE_2"/>
    <property type="match status" value="1"/>
</dbReference>
<protein>
    <recommendedName>
        <fullName evidence="3">Glutamine--fructose-6-phosphate aminotransferase [isomerizing]</fullName>
        <ecNumber evidence="2">2.6.1.16</ecNumber>
    </recommendedName>
</protein>
<dbReference type="Pfam" id="PF13522">
    <property type="entry name" value="GATase_6"/>
    <property type="match status" value="1"/>
</dbReference>
<reference evidence="9" key="1">
    <citation type="journal article" date="2014" name="Front. Microbiol.">
        <title>High frequency of phylogenetically diverse reductive dehalogenase-homologous genes in deep subseafloor sedimentary metagenomes.</title>
        <authorList>
            <person name="Kawai M."/>
            <person name="Futagami T."/>
            <person name="Toyoda A."/>
            <person name="Takaki Y."/>
            <person name="Nishi S."/>
            <person name="Hori S."/>
            <person name="Arai W."/>
            <person name="Tsubouchi T."/>
            <person name="Morono Y."/>
            <person name="Uchiyama I."/>
            <person name="Ito T."/>
            <person name="Fujiyama A."/>
            <person name="Inagaki F."/>
            <person name="Takami H."/>
        </authorList>
    </citation>
    <scope>NUCLEOTIDE SEQUENCE</scope>
    <source>
        <strain evidence="9">Expedition CK06-06</strain>
    </source>
</reference>
<evidence type="ECO:0000256" key="7">
    <source>
        <dbReference type="ARBA" id="ARBA00022962"/>
    </source>
</evidence>
<dbReference type="GO" id="GO:0004360">
    <property type="term" value="F:glutamine-fructose-6-phosphate transaminase (isomerizing) activity"/>
    <property type="evidence" value="ECO:0007669"/>
    <property type="project" value="UniProtKB-EC"/>
</dbReference>
<accession>X1N849</accession>
<evidence type="ECO:0000313" key="9">
    <source>
        <dbReference type="EMBL" id="GAI39783.1"/>
    </source>
</evidence>
<keyword evidence="4" id="KW-0032">Aminotransferase</keyword>
<dbReference type="GO" id="GO:0006002">
    <property type="term" value="P:fructose 6-phosphate metabolic process"/>
    <property type="evidence" value="ECO:0007669"/>
    <property type="project" value="TreeGrafter"/>
</dbReference>
<evidence type="ECO:0000256" key="2">
    <source>
        <dbReference type="ARBA" id="ARBA00012916"/>
    </source>
</evidence>
<evidence type="ECO:0000256" key="6">
    <source>
        <dbReference type="ARBA" id="ARBA00022737"/>
    </source>
</evidence>
<comment type="caution">
    <text evidence="9">The sequence shown here is derived from an EMBL/GenBank/DDBJ whole genome shotgun (WGS) entry which is preliminary data.</text>
</comment>
<keyword evidence="7" id="KW-0315">Glutamine amidotransferase</keyword>
<evidence type="ECO:0000259" key="8">
    <source>
        <dbReference type="PROSITE" id="PS51278"/>
    </source>
</evidence>
<dbReference type="InterPro" id="IPR029055">
    <property type="entry name" value="Ntn_hydrolases_N"/>
</dbReference>
<feature type="non-terminal residue" evidence="9">
    <location>
        <position position="264"/>
    </location>
</feature>
<dbReference type="EMBL" id="BARV01025022">
    <property type="protein sequence ID" value="GAI39783.1"/>
    <property type="molecule type" value="Genomic_DNA"/>
</dbReference>
<comment type="catalytic activity">
    <reaction evidence="1">
        <text>D-fructose 6-phosphate + L-glutamine = D-glucosamine 6-phosphate + L-glutamate</text>
        <dbReference type="Rhea" id="RHEA:13237"/>
        <dbReference type="ChEBI" id="CHEBI:29985"/>
        <dbReference type="ChEBI" id="CHEBI:58359"/>
        <dbReference type="ChEBI" id="CHEBI:58725"/>
        <dbReference type="ChEBI" id="CHEBI:61527"/>
        <dbReference type="EC" id="2.6.1.16"/>
    </reaction>
</comment>
<name>X1N849_9ZZZZ</name>
<gene>
    <name evidence="9" type="ORF">S06H3_40725</name>
</gene>
<dbReference type="PANTHER" id="PTHR10937:SF0">
    <property type="entry name" value="GLUTAMINE--FRUCTOSE-6-PHOSPHATE TRANSAMINASE (ISOMERIZING)"/>
    <property type="match status" value="1"/>
</dbReference>
<dbReference type="PANTHER" id="PTHR10937">
    <property type="entry name" value="GLUCOSAMINE--FRUCTOSE-6-PHOSPHATE AMINOTRANSFERASE, ISOMERIZING"/>
    <property type="match status" value="1"/>
</dbReference>
<organism evidence="9">
    <name type="scientific">marine sediment metagenome</name>
    <dbReference type="NCBI Taxonomy" id="412755"/>
    <lineage>
        <taxon>unclassified sequences</taxon>
        <taxon>metagenomes</taxon>
        <taxon>ecological metagenomes</taxon>
    </lineage>
</organism>
<dbReference type="FunFam" id="3.60.20.10:FF:000006">
    <property type="entry name" value="Glutamine--fructose-6-phosphate aminotransferase [isomerizing]"/>
    <property type="match status" value="1"/>
</dbReference>
<dbReference type="CDD" id="cd00714">
    <property type="entry name" value="GFAT"/>
    <property type="match status" value="1"/>
</dbReference>
<dbReference type="GO" id="GO:0006047">
    <property type="term" value="P:UDP-N-acetylglucosamine metabolic process"/>
    <property type="evidence" value="ECO:0007669"/>
    <property type="project" value="TreeGrafter"/>
</dbReference>
<dbReference type="InterPro" id="IPR017932">
    <property type="entry name" value="GATase_2_dom"/>
</dbReference>
<dbReference type="GO" id="GO:0006487">
    <property type="term" value="P:protein N-linked glycosylation"/>
    <property type="evidence" value="ECO:0007669"/>
    <property type="project" value="TreeGrafter"/>
</dbReference>